<name>A0AAD9D597_9STRA</name>
<protein>
    <submittedName>
        <fullName evidence="2">Uncharacterized protein</fullName>
    </submittedName>
</protein>
<organism evidence="2 3">
    <name type="scientific">Skeletonema marinoi</name>
    <dbReference type="NCBI Taxonomy" id="267567"/>
    <lineage>
        <taxon>Eukaryota</taxon>
        <taxon>Sar</taxon>
        <taxon>Stramenopiles</taxon>
        <taxon>Ochrophyta</taxon>
        <taxon>Bacillariophyta</taxon>
        <taxon>Coscinodiscophyceae</taxon>
        <taxon>Thalassiosirophycidae</taxon>
        <taxon>Thalassiosirales</taxon>
        <taxon>Skeletonemataceae</taxon>
        <taxon>Skeletonema</taxon>
        <taxon>Skeletonema marinoi-dohrnii complex</taxon>
    </lineage>
</organism>
<evidence type="ECO:0000256" key="1">
    <source>
        <dbReference type="SAM" id="MobiDB-lite"/>
    </source>
</evidence>
<proteinExistence type="predicted"/>
<gene>
    <name evidence="2" type="ORF">QTG54_014839</name>
</gene>
<keyword evidence="3" id="KW-1185">Reference proteome</keyword>
<sequence length="618" mass="69615">METLQSPSPSPSPSPPSLATASVSPVSLLMMTKISGGEVLGPNRINYRHRLVREHFLRILISMLNNYQSDRTPLPLNMHMISQLGGFEERPSPSDEAINPGDSWKNLVYYIDGRDSCWQMKELTEDMLLLAIQLVHDAGQELVDFTVELDEDELRLYDLRQLAAVYVEAWTNGLGEFLVKIILVNIIRTSFKASSKGWGDDVHQRATRLRMIATHFAGKTQIVFYNADGLHRLSACLLALLGKVPTASDLDDNDGVKLSQFLTDCSWLWDDKANLTCYFCPHSPEGLNEMRETRQTSSFTDKDGRHGWNWICILLDIIIGRAKITKIIMETLQSPSPSPSPSPPSLATASHFLRILISMLNNYQSDRTPLPLNMNMISQLGGFEERPSPSDEAINPGDSWKNLVYYIDGRDSCWQMKELTEDMLLLAIQLVHDAGQELVDFTVELDEDELRLYDLRQLAAVYVEAWTNGLGEFLVKIILVNIIRTSFKASSKGWGDDVHQRATRLRMIATHFAGKTQIVFYNADGLHRLSACLLALLGKVPTASDLDDNDGVKLSQFLTDCSWLWDDKANLTCYFCPHSPEGLNEMRETSIQQQSREGLSHDFFNFNDMGAAFTDIDP</sequence>
<comment type="caution">
    <text evidence="2">The sequence shown here is derived from an EMBL/GenBank/DDBJ whole genome shotgun (WGS) entry which is preliminary data.</text>
</comment>
<dbReference type="EMBL" id="JATAAI010000038">
    <property type="protein sequence ID" value="KAK1734591.1"/>
    <property type="molecule type" value="Genomic_DNA"/>
</dbReference>
<feature type="region of interest" description="Disordered" evidence="1">
    <location>
        <begin position="1"/>
        <end position="21"/>
    </location>
</feature>
<evidence type="ECO:0000313" key="3">
    <source>
        <dbReference type="Proteomes" id="UP001224775"/>
    </source>
</evidence>
<reference evidence="2" key="1">
    <citation type="submission" date="2023-06" db="EMBL/GenBank/DDBJ databases">
        <title>Survivors Of The Sea: Transcriptome response of Skeletonema marinoi to long-term dormancy.</title>
        <authorList>
            <person name="Pinder M.I.M."/>
            <person name="Kourtchenko O."/>
            <person name="Robertson E.K."/>
            <person name="Larsson T."/>
            <person name="Maumus F."/>
            <person name="Osuna-Cruz C.M."/>
            <person name="Vancaester E."/>
            <person name="Stenow R."/>
            <person name="Vandepoele K."/>
            <person name="Ploug H."/>
            <person name="Bruchert V."/>
            <person name="Godhe A."/>
            <person name="Topel M."/>
        </authorList>
    </citation>
    <scope>NUCLEOTIDE SEQUENCE</scope>
    <source>
        <strain evidence="2">R05AC</strain>
    </source>
</reference>
<accession>A0AAD9D597</accession>
<dbReference type="Proteomes" id="UP001224775">
    <property type="component" value="Unassembled WGS sequence"/>
</dbReference>
<dbReference type="AlphaFoldDB" id="A0AAD9D597"/>
<evidence type="ECO:0000313" key="2">
    <source>
        <dbReference type="EMBL" id="KAK1734591.1"/>
    </source>
</evidence>